<keyword evidence="5 9" id="KW-0418">Kinase</keyword>
<feature type="binding site" description="in other chain" evidence="9">
    <location>
        <begin position="44"/>
        <end position="46"/>
    </location>
    <ligand>
        <name>ATP</name>
        <dbReference type="ChEBI" id="CHEBI:30616"/>
        <note>ligand shared between dimeric partners</note>
    </ligand>
</feature>
<dbReference type="Pfam" id="PF02769">
    <property type="entry name" value="AIRS_C"/>
    <property type="match status" value="1"/>
</dbReference>
<comment type="catalytic activity">
    <reaction evidence="9">
        <text>hydrogenselenide + ATP + H2O = selenophosphate + AMP + phosphate + 2 H(+)</text>
        <dbReference type="Rhea" id="RHEA:18737"/>
        <dbReference type="ChEBI" id="CHEBI:15377"/>
        <dbReference type="ChEBI" id="CHEBI:15378"/>
        <dbReference type="ChEBI" id="CHEBI:16144"/>
        <dbReference type="ChEBI" id="CHEBI:29317"/>
        <dbReference type="ChEBI" id="CHEBI:30616"/>
        <dbReference type="ChEBI" id="CHEBI:43474"/>
        <dbReference type="ChEBI" id="CHEBI:456215"/>
        <dbReference type="EC" id="2.7.9.3"/>
    </reaction>
</comment>
<dbReference type="Gene3D" id="3.30.1330.10">
    <property type="entry name" value="PurM-like, N-terminal domain"/>
    <property type="match status" value="1"/>
</dbReference>
<dbReference type="GO" id="GO:0005737">
    <property type="term" value="C:cytoplasm"/>
    <property type="evidence" value="ECO:0007669"/>
    <property type="project" value="TreeGrafter"/>
</dbReference>
<feature type="binding site" description="in other chain" evidence="9">
    <location>
        <position position="17"/>
    </location>
    <ligand>
        <name>ATP</name>
        <dbReference type="ChEBI" id="CHEBI:30616"/>
        <note>ligand shared between dimeric partners</note>
    </ligand>
</feature>
<dbReference type="InterPro" id="IPR036676">
    <property type="entry name" value="PurM-like_C_sf"/>
</dbReference>
<feature type="domain" description="PurM-like C-terminal" evidence="11">
    <location>
        <begin position="167"/>
        <end position="340"/>
    </location>
</feature>
<feature type="binding site" evidence="9">
    <location>
        <position position="222"/>
    </location>
    <ligand>
        <name>Mg(2+)</name>
        <dbReference type="ChEBI" id="CHEBI:18420"/>
    </ligand>
</feature>
<comment type="cofactor">
    <cofactor evidence="9">
        <name>Mg(2+)</name>
        <dbReference type="ChEBI" id="CHEBI:18420"/>
    </cofactor>
    <text evidence="9">Binds 1 Mg(2+) ion per monomer.</text>
</comment>
<comment type="function">
    <text evidence="9">Synthesizes selenophosphate from selenide and ATP.</text>
</comment>
<dbReference type="EC" id="2.7.9.3" evidence="9"/>
<dbReference type="GO" id="GO:0005524">
    <property type="term" value="F:ATP binding"/>
    <property type="evidence" value="ECO:0007669"/>
    <property type="project" value="UniProtKB-UniRule"/>
</dbReference>
<dbReference type="GO" id="GO:0000287">
    <property type="term" value="F:magnesium ion binding"/>
    <property type="evidence" value="ECO:0007669"/>
    <property type="project" value="UniProtKB-UniRule"/>
</dbReference>
<evidence type="ECO:0000256" key="6">
    <source>
        <dbReference type="ARBA" id="ARBA00022840"/>
    </source>
</evidence>
<dbReference type="AlphaFoldDB" id="A0A1E5KVZ4"/>
<comment type="subunit">
    <text evidence="9">Homodimer.</text>
</comment>
<feature type="active site" evidence="9">
    <location>
        <position position="14"/>
    </location>
</feature>
<reference evidence="12 13" key="1">
    <citation type="submission" date="2016-09" db="EMBL/GenBank/DDBJ databases">
        <authorList>
            <person name="Capua I."/>
            <person name="De Benedictis P."/>
            <person name="Joannis T."/>
            <person name="Lombin L.H."/>
            <person name="Cattoli G."/>
        </authorList>
    </citation>
    <scope>NUCLEOTIDE SEQUENCE [LARGE SCALE GENOMIC DNA]</scope>
    <source>
        <strain evidence="12 13">LMG 25899</strain>
    </source>
</reference>
<evidence type="ECO:0000313" key="13">
    <source>
        <dbReference type="Proteomes" id="UP000095256"/>
    </source>
</evidence>
<evidence type="ECO:0000256" key="3">
    <source>
        <dbReference type="ARBA" id="ARBA00022723"/>
    </source>
</evidence>
<dbReference type="SUPFAM" id="SSF56042">
    <property type="entry name" value="PurM C-terminal domain-like"/>
    <property type="match status" value="1"/>
</dbReference>
<keyword evidence="13" id="KW-1185">Reference proteome</keyword>
<keyword evidence="6 9" id="KW-0067">ATP-binding</keyword>
<sequence>MVEENRSLFICGGCNSKIGPELLQGMLEDLPKSNHKDLLVGFDQSDDAAVIKISEDLALIQTLDFFPAIVSDPYLFGQIAATNALSDVYAMGGEVTSALNIVCFPEEGDINSLKEILSGGAEKVLEAGGILAGGHSIHDAKAKYGLSVTGKIHPKAILLNTGCQLNDLLILTKPLGVGMITTAYSVGEISEATFKEAVTNMTTLNKYAAEIAKNFPVHSCTDITGFGLLGHLSEMLGEAFSATLYSEEIPIIEGALDCAKAFLTTAGGQRNRNYLKEKVAFKINDFALEEVLFDPQTSGGLLYSIAEEHADAFLNALNKLEISSAKIGKVIPKENSQITVR</sequence>
<feature type="binding site" description="in other chain" evidence="9">
    <location>
        <position position="64"/>
    </location>
    <ligand>
        <name>ATP</name>
        <dbReference type="ChEBI" id="CHEBI:30616"/>
        <note>ligand shared between dimeric partners</note>
    </ligand>
</feature>
<evidence type="ECO:0000256" key="2">
    <source>
        <dbReference type="ARBA" id="ARBA00022679"/>
    </source>
</evidence>
<dbReference type="SUPFAM" id="SSF55326">
    <property type="entry name" value="PurM N-terminal domain-like"/>
    <property type="match status" value="1"/>
</dbReference>
<evidence type="ECO:0000259" key="10">
    <source>
        <dbReference type="Pfam" id="PF00586"/>
    </source>
</evidence>
<dbReference type="PANTHER" id="PTHR10256">
    <property type="entry name" value="SELENIDE, WATER DIKINASE"/>
    <property type="match status" value="1"/>
</dbReference>
<feature type="binding site" description="in other chain" evidence="9">
    <location>
        <position position="87"/>
    </location>
    <ligand>
        <name>ATP</name>
        <dbReference type="ChEBI" id="CHEBI:30616"/>
        <note>ligand shared between dimeric partners</note>
    </ligand>
</feature>
<name>A0A1E5KVZ4_9ENTE</name>
<organism evidence="12 13">
    <name type="scientific">Enterococcus rivorum</name>
    <dbReference type="NCBI Taxonomy" id="762845"/>
    <lineage>
        <taxon>Bacteria</taxon>
        <taxon>Bacillati</taxon>
        <taxon>Bacillota</taxon>
        <taxon>Bacilli</taxon>
        <taxon>Lactobacillales</taxon>
        <taxon>Enterococcaceae</taxon>
        <taxon>Enterococcus</taxon>
    </lineage>
</organism>
<evidence type="ECO:0000256" key="7">
    <source>
        <dbReference type="ARBA" id="ARBA00022842"/>
    </source>
</evidence>
<evidence type="ECO:0000256" key="1">
    <source>
        <dbReference type="ARBA" id="ARBA00008026"/>
    </source>
</evidence>
<dbReference type="InterPro" id="IPR004536">
    <property type="entry name" value="SPS/SelD"/>
</dbReference>
<dbReference type="InterPro" id="IPR016188">
    <property type="entry name" value="PurM-like_N"/>
</dbReference>
<evidence type="ECO:0000256" key="5">
    <source>
        <dbReference type="ARBA" id="ARBA00022777"/>
    </source>
</evidence>
<dbReference type="RefSeq" id="WP_069699027.1">
    <property type="nucleotide sequence ID" value="NZ_JAGGMA010000039.1"/>
</dbReference>
<keyword evidence="2 9" id="KW-0808">Transferase</keyword>
<comment type="caution">
    <text evidence="12">The sequence shown here is derived from an EMBL/GenBank/DDBJ whole genome shotgun (WGS) entry which is preliminary data.</text>
</comment>
<dbReference type="PIRSF" id="PIRSF036407">
    <property type="entry name" value="Selenphspht_syn"/>
    <property type="match status" value="1"/>
</dbReference>
<comment type="similarity">
    <text evidence="1 9">Belongs to the selenophosphate synthase 1 family. Class I subfamily.</text>
</comment>
<dbReference type="PANTHER" id="PTHR10256:SF0">
    <property type="entry name" value="INACTIVE SELENIDE, WATER DIKINASE-LIKE PROTEIN-RELATED"/>
    <property type="match status" value="1"/>
</dbReference>
<accession>A0A1E5KVZ4</accession>
<keyword evidence="3 9" id="KW-0479">Metal-binding</keyword>
<dbReference type="GO" id="GO:0004756">
    <property type="term" value="F:selenide, water dikinase activity"/>
    <property type="evidence" value="ECO:0007669"/>
    <property type="project" value="UniProtKB-UniRule"/>
</dbReference>
<dbReference type="Proteomes" id="UP000095256">
    <property type="component" value="Unassembled WGS sequence"/>
</dbReference>
<dbReference type="InterPro" id="IPR010918">
    <property type="entry name" value="PurM-like_C_dom"/>
</dbReference>
<feature type="binding site" evidence="9">
    <location>
        <begin position="134"/>
        <end position="136"/>
    </location>
    <ligand>
        <name>ATP</name>
        <dbReference type="ChEBI" id="CHEBI:30616"/>
        <note>ligand shared between dimeric partners</note>
    </ligand>
</feature>
<proteinExistence type="inferred from homology"/>
<dbReference type="Gene3D" id="3.90.650.10">
    <property type="entry name" value="PurM-like C-terminal domain"/>
    <property type="match status" value="1"/>
</dbReference>
<dbReference type="HAMAP" id="MF_00625">
    <property type="entry name" value="SelD"/>
    <property type="match status" value="1"/>
</dbReference>
<dbReference type="OrthoDB" id="9772934at2"/>
<feature type="binding site" evidence="9">
    <location>
        <position position="87"/>
    </location>
    <ligand>
        <name>Mg(2+)</name>
        <dbReference type="ChEBI" id="CHEBI:18420"/>
    </ligand>
</feature>
<dbReference type="Pfam" id="PF00586">
    <property type="entry name" value="AIRS"/>
    <property type="match status" value="1"/>
</dbReference>
<evidence type="ECO:0000313" key="12">
    <source>
        <dbReference type="EMBL" id="OEH82021.1"/>
    </source>
</evidence>
<dbReference type="GO" id="GO:0016260">
    <property type="term" value="P:selenocysteine biosynthetic process"/>
    <property type="evidence" value="ECO:0007669"/>
    <property type="project" value="InterPro"/>
</dbReference>
<feature type="site" description="Important for catalytic activity" evidence="9">
    <location>
        <position position="17"/>
    </location>
</feature>
<evidence type="ECO:0000259" key="11">
    <source>
        <dbReference type="Pfam" id="PF02769"/>
    </source>
</evidence>
<feature type="binding site" evidence="9">
    <location>
        <position position="47"/>
    </location>
    <ligand>
        <name>Mg(2+)</name>
        <dbReference type="ChEBI" id="CHEBI:18420"/>
    </ligand>
</feature>
<dbReference type="InterPro" id="IPR023061">
    <property type="entry name" value="SelD_I"/>
</dbReference>
<keyword evidence="8 9" id="KW-0711">Selenium</keyword>
<dbReference type="CDD" id="cd02195">
    <property type="entry name" value="SelD"/>
    <property type="match status" value="1"/>
</dbReference>
<gene>
    <name evidence="9" type="primary">selD</name>
    <name evidence="12" type="ORF">BCR26_15020</name>
</gene>
<evidence type="ECO:0000256" key="9">
    <source>
        <dbReference type="HAMAP-Rule" id="MF_00625"/>
    </source>
</evidence>
<dbReference type="STRING" id="762845.BCR26_15020"/>
<dbReference type="InterPro" id="IPR036921">
    <property type="entry name" value="PurM-like_N_sf"/>
</dbReference>
<keyword evidence="4 9" id="KW-0547">Nucleotide-binding</keyword>
<dbReference type="EMBL" id="MIEK01000031">
    <property type="protein sequence ID" value="OEH82021.1"/>
    <property type="molecule type" value="Genomic_DNA"/>
</dbReference>
<protein>
    <recommendedName>
        <fullName evidence="9">Selenide, water dikinase</fullName>
        <ecNumber evidence="9">2.7.9.3</ecNumber>
    </recommendedName>
    <alternativeName>
        <fullName evidence="9">Selenium donor protein</fullName>
    </alternativeName>
    <alternativeName>
        <fullName evidence="9">Selenophosphate synthase</fullName>
    </alternativeName>
</protein>
<keyword evidence="7 9" id="KW-0460">Magnesium</keyword>
<feature type="domain" description="PurM-like N-terminal" evidence="10">
    <location>
        <begin position="46"/>
        <end position="151"/>
    </location>
</feature>
<dbReference type="NCBIfam" id="TIGR00476">
    <property type="entry name" value="selD"/>
    <property type="match status" value="1"/>
</dbReference>
<evidence type="ECO:0000256" key="4">
    <source>
        <dbReference type="ARBA" id="ARBA00022741"/>
    </source>
</evidence>
<evidence type="ECO:0000256" key="8">
    <source>
        <dbReference type="ARBA" id="ARBA00023266"/>
    </source>
</evidence>